<dbReference type="RefSeq" id="WP_130245675.1">
    <property type="nucleotide sequence ID" value="NZ_PPUZ01000041.1"/>
</dbReference>
<evidence type="ECO:0000313" key="4">
    <source>
        <dbReference type="Proteomes" id="UP000292345"/>
    </source>
</evidence>
<dbReference type="EMBL" id="PPUZ01000041">
    <property type="protein sequence ID" value="RZM78127.1"/>
    <property type="molecule type" value="Genomic_DNA"/>
</dbReference>
<keyword evidence="1" id="KW-0227">DNA damage</keyword>
<dbReference type="GO" id="GO:0006281">
    <property type="term" value="P:DNA repair"/>
    <property type="evidence" value="ECO:0007669"/>
    <property type="project" value="InterPro"/>
</dbReference>
<dbReference type="InterPro" id="IPR050356">
    <property type="entry name" value="SulA_CellDiv_inhibitor"/>
</dbReference>
<dbReference type="PANTHER" id="PTHR35369:SF2">
    <property type="entry name" value="BLR3025 PROTEIN"/>
    <property type="match status" value="1"/>
</dbReference>
<comment type="caution">
    <text evidence="3">The sequence shown here is derived from an EMBL/GenBank/DDBJ whole genome shotgun (WGS) entry which is preliminary data.</text>
</comment>
<dbReference type="AlphaFoldDB" id="A0A4Q7E7M8"/>
<evidence type="ECO:0000313" key="3">
    <source>
        <dbReference type="EMBL" id="RZM78127.1"/>
    </source>
</evidence>
<gene>
    <name evidence="3" type="ORF">C3B51_15765</name>
</gene>
<feature type="domain" description="UmuC" evidence="2">
    <location>
        <begin position="39"/>
        <end position="159"/>
    </location>
</feature>
<evidence type="ECO:0000256" key="1">
    <source>
        <dbReference type="ARBA" id="ARBA00022763"/>
    </source>
</evidence>
<dbReference type="InterPro" id="IPR043502">
    <property type="entry name" value="DNA/RNA_pol_sf"/>
</dbReference>
<dbReference type="SUPFAM" id="SSF56672">
    <property type="entry name" value="DNA/RNA polymerases"/>
    <property type="match status" value="1"/>
</dbReference>
<dbReference type="PANTHER" id="PTHR35369">
    <property type="entry name" value="BLR3025 PROTEIN-RELATED"/>
    <property type="match status" value="1"/>
</dbReference>
<dbReference type="Pfam" id="PF00817">
    <property type="entry name" value="IMS"/>
    <property type="match status" value="1"/>
</dbReference>
<evidence type="ECO:0000259" key="2">
    <source>
        <dbReference type="Pfam" id="PF00817"/>
    </source>
</evidence>
<accession>A0A4Q7E7M8</accession>
<name>A0A4Q7E7M8_9GAMM</name>
<proteinExistence type="predicted"/>
<dbReference type="InterPro" id="IPR001126">
    <property type="entry name" value="UmuC"/>
</dbReference>
<dbReference type="CDD" id="cd03468">
    <property type="entry name" value="PolY_like"/>
    <property type="match status" value="1"/>
</dbReference>
<dbReference type="Proteomes" id="UP000292345">
    <property type="component" value="Unassembled WGS sequence"/>
</dbReference>
<reference evidence="3 4" key="1">
    <citation type="submission" date="2018-01" db="EMBL/GenBank/DDBJ databases">
        <title>Co-occurrence of chitin degradation, pigmentation and bioactivity in marine Pseudoalteromonas.</title>
        <authorList>
            <person name="Paulsen S."/>
            <person name="Gram L."/>
            <person name="Machado H."/>
        </authorList>
    </citation>
    <scope>NUCLEOTIDE SEQUENCE [LARGE SCALE GENOMIC DNA]</scope>
    <source>
        <strain evidence="3 4">S1946</strain>
    </source>
</reference>
<keyword evidence="3" id="KW-0808">Transferase</keyword>
<protein>
    <submittedName>
        <fullName evidence="3">Nucleotidyltransferase</fullName>
    </submittedName>
</protein>
<sequence>MTLWLYLHFPAIQLDKLKMAAQVQTPDGAQPGDDLSALSRPCIIVGGHDNRVMQLDQAAAQAGIKVGMGLAGAAARSCELLVHPYDEADEKRTIREIAQWLYLITADIALFAPQGLLLKVSGMLAMYRDLSHYLNTLHAHLDTQSFSYRFACGYSPEAARLLAEHHGTLVSQDPKVLESALLGLPLTALSLPAKALERLRRVGFKTVADLLALPLVELGKRFDCELVQYVSRLRGKVSHPVTFYQSEPEFERHLPLLYEIENLDWLNKPLLKLLVQQEQFLRLRNRHATHLTLTLYQRDAEPLVLSIGRGEGTDRADLWLTLCDLKLSTVTLSGPVQAIGLKVAQMCQPDELMTDLFAERRGTMTPAGLVAVLQARLGEQAVRGVKACDDLRPERASAYCTPLSVSGTPLSGTPLSGTPLSDDMMASSAMGYLRPAFLLPTIQPLQHKVTVHLGPERICTGWWDAHGIERDYFVAQDQQGRWLWVFRDRQQRWFCHGFFS</sequence>
<organism evidence="3 4">
    <name type="scientific">Pseudoalteromonas rubra</name>
    <dbReference type="NCBI Taxonomy" id="43658"/>
    <lineage>
        <taxon>Bacteria</taxon>
        <taxon>Pseudomonadati</taxon>
        <taxon>Pseudomonadota</taxon>
        <taxon>Gammaproteobacteria</taxon>
        <taxon>Alteromonadales</taxon>
        <taxon>Pseudoalteromonadaceae</taxon>
        <taxon>Pseudoalteromonas</taxon>
    </lineage>
</organism>
<dbReference type="GO" id="GO:0016740">
    <property type="term" value="F:transferase activity"/>
    <property type="evidence" value="ECO:0007669"/>
    <property type="project" value="UniProtKB-KW"/>
</dbReference>